<dbReference type="Proteomes" id="UP001597260">
    <property type="component" value="Unassembled WGS sequence"/>
</dbReference>
<gene>
    <name evidence="2" type="ORF">ACFQ4H_20695</name>
</gene>
<evidence type="ECO:0000259" key="1">
    <source>
        <dbReference type="Pfam" id="PF13700"/>
    </source>
</evidence>
<proteinExistence type="predicted"/>
<keyword evidence="3" id="KW-1185">Reference proteome</keyword>
<evidence type="ECO:0000313" key="3">
    <source>
        <dbReference type="Proteomes" id="UP001597260"/>
    </source>
</evidence>
<dbReference type="InterPro" id="IPR025296">
    <property type="entry name" value="DUF4158"/>
</dbReference>
<organism evidence="2 3">
    <name type="scientific">Micromonospora sonneratiae</name>
    <dbReference type="NCBI Taxonomy" id="1184706"/>
    <lineage>
        <taxon>Bacteria</taxon>
        <taxon>Bacillati</taxon>
        <taxon>Actinomycetota</taxon>
        <taxon>Actinomycetes</taxon>
        <taxon>Micromonosporales</taxon>
        <taxon>Micromonosporaceae</taxon>
        <taxon>Micromonospora</taxon>
    </lineage>
</organism>
<name>A0ABW3YJA1_9ACTN</name>
<dbReference type="Pfam" id="PF13700">
    <property type="entry name" value="DUF4158"/>
    <property type="match status" value="1"/>
</dbReference>
<accession>A0ABW3YJA1</accession>
<feature type="domain" description="DUF4158" evidence="1">
    <location>
        <begin position="20"/>
        <end position="99"/>
    </location>
</feature>
<dbReference type="RefSeq" id="WP_377572759.1">
    <property type="nucleotide sequence ID" value="NZ_JBHTMP010000033.1"/>
</dbReference>
<reference evidence="3" key="1">
    <citation type="journal article" date="2019" name="Int. J. Syst. Evol. Microbiol.">
        <title>The Global Catalogue of Microorganisms (GCM) 10K type strain sequencing project: providing services to taxonomists for standard genome sequencing and annotation.</title>
        <authorList>
            <consortium name="The Broad Institute Genomics Platform"/>
            <consortium name="The Broad Institute Genome Sequencing Center for Infectious Disease"/>
            <person name="Wu L."/>
            <person name="Ma J."/>
        </authorList>
    </citation>
    <scope>NUCLEOTIDE SEQUENCE [LARGE SCALE GENOMIC DNA]</scope>
    <source>
        <strain evidence="3">JCM 31037</strain>
    </source>
</reference>
<dbReference type="EMBL" id="JBHTMP010000033">
    <property type="protein sequence ID" value="MFD1323511.1"/>
    <property type="molecule type" value="Genomic_DNA"/>
</dbReference>
<protein>
    <submittedName>
        <fullName evidence="2">DUF4158 domain-containing protein</fullName>
    </submittedName>
</protein>
<comment type="caution">
    <text evidence="2">The sequence shown here is derived from an EMBL/GenBank/DDBJ whole genome shotgun (WGS) entry which is preliminary data.</text>
</comment>
<sequence>MAGGMGAGVWQPVAVRREWELDELVASWTLVDVDRELLTGKHGATRLSFALMLKFFEIEGRFPRYAGEVSLTAVDYVARQLGLAEGDVRRVECLPAATRTR</sequence>
<evidence type="ECO:0000313" key="2">
    <source>
        <dbReference type="EMBL" id="MFD1323511.1"/>
    </source>
</evidence>